<dbReference type="PRINTS" id="PR00253">
    <property type="entry name" value="GABAARECEPTR"/>
</dbReference>
<dbReference type="GO" id="GO:0045211">
    <property type="term" value="C:postsynaptic membrane"/>
    <property type="evidence" value="ECO:0007669"/>
    <property type="project" value="UniProtKB-SubCell"/>
</dbReference>
<evidence type="ECO:0000256" key="10">
    <source>
        <dbReference type="ARBA" id="ARBA00023173"/>
    </source>
</evidence>
<evidence type="ECO:0000256" key="2">
    <source>
        <dbReference type="ARBA" id="ARBA00022475"/>
    </source>
</evidence>
<evidence type="ECO:0000256" key="14">
    <source>
        <dbReference type="ARBA" id="ARBA00023303"/>
    </source>
</evidence>
<evidence type="ECO:0000256" key="11">
    <source>
        <dbReference type="ARBA" id="ARBA00023180"/>
    </source>
</evidence>
<feature type="transmembrane region" description="Helical" evidence="16">
    <location>
        <begin position="59"/>
        <end position="80"/>
    </location>
</feature>
<comment type="caution">
    <text evidence="18">The sequence shown here is derived from an EMBL/GenBank/DDBJ whole genome shotgun (WGS) entry which is preliminary data.</text>
</comment>
<evidence type="ECO:0000259" key="17">
    <source>
        <dbReference type="Pfam" id="PF02932"/>
    </source>
</evidence>
<feature type="transmembrane region" description="Helical" evidence="16">
    <location>
        <begin position="26"/>
        <end position="50"/>
    </location>
</feature>
<accession>A0ABD2Q0H2</accession>
<evidence type="ECO:0000256" key="7">
    <source>
        <dbReference type="ARBA" id="ARBA00023065"/>
    </source>
</evidence>
<dbReference type="FunFam" id="1.20.58.390:FF:000067">
    <property type="entry name" value="Glycine receptor subunit alpha-2"/>
    <property type="match status" value="1"/>
</dbReference>
<evidence type="ECO:0000256" key="5">
    <source>
        <dbReference type="ARBA" id="ARBA00022989"/>
    </source>
</evidence>
<keyword evidence="4" id="KW-0732">Signal</keyword>
<dbReference type="PANTHER" id="PTHR18945">
    <property type="entry name" value="NEUROTRANSMITTER GATED ION CHANNEL"/>
    <property type="match status" value="1"/>
</dbReference>
<dbReference type="GO" id="GO:0034707">
    <property type="term" value="C:chloride channel complex"/>
    <property type="evidence" value="ECO:0007669"/>
    <property type="project" value="UniProtKB-KW"/>
</dbReference>
<dbReference type="AlphaFoldDB" id="A0ABD2Q0H2"/>
<keyword evidence="12" id="KW-0868">Chloride</keyword>
<dbReference type="CDD" id="cd19049">
    <property type="entry name" value="LGIC_TM_anion"/>
    <property type="match status" value="1"/>
</dbReference>
<dbReference type="InterPro" id="IPR038050">
    <property type="entry name" value="Neuro_actylchol_rec"/>
</dbReference>
<dbReference type="InterPro" id="IPR036719">
    <property type="entry name" value="Neuro-gated_channel_TM_sf"/>
</dbReference>
<evidence type="ECO:0000256" key="13">
    <source>
        <dbReference type="ARBA" id="ARBA00023257"/>
    </source>
</evidence>
<protein>
    <submittedName>
        <fullName evidence="18">Neurotransmitter-gated ion-channel transmembrane region</fullName>
    </submittedName>
</protein>
<name>A0ABD2Q0H2_9PLAT</name>
<dbReference type="Gene3D" id="1.20.58.390">
    <property type="entry name" value="Neurotransmitter-gated ion-channel transmembrane domain"/>
    <property type="match status" value="1"/>
</dbReference>
<evidence type="ECO:0000256" key="16">
    <source>
        <dbReference type="SAM" id="Phobius"/>
    </source>
</evidence>
<organism evidence="18 19">
    <name type="scientific">Cichlidogyrus casuarinus</name>
    <dbReference type="NCBI Taxonomy" id="1844966"/>
    <lineage>
        <taxon>Eukaryota</taxon>
        <taxon>Metazoa</taxon>
        <taxon>Spiralia</taxon>
        <taxon>Lophotrochozoa</taxon>
        <taxon>Platyhelminthes</taxon>
        <taxon>Monogenea</taxon>
        <taxon>Monopisthocotylea</taxon>
        <taxon>Dactylogyridea</taxon>
        <taxon>Ancyrocephalidae</taxon>
        <taxon>Cichlidogyrus</taxon>
    </lineage>
</organism>
<keyword evidence="3 16" id="KW-0812">Transmembrane</keyword>
<dbReference type="EMBL" id="JBJKFK010001487">
    <property type="protein sequence ID" value="KAL3312970.1"/>
    <property type="molecule type" value="Genomic_DNA"/>
</dbReference>
<dbReference type="InterPro" id="IPR006029">
    <property type="entry name" value="Neurotrans-gated_channel_TM"/>
</dbReference>
<feature type="transmembrane region" description="Helical" evidence="16">
    <location>
        <begin position="92"/>
        <end position="113"/>
    </location>
</feature>
<keyword evidence="2" id="KW-1003">Cell membrane</keyword>
<keyword evidence="10" id="KW-0869">Chloride channel</keyword>
<feature type="domain" description="Neurotransmitter-gated ion-channel transmembrane" evidence="17">
    <location>
        <begin position="33"/>
        <end position="149"/>
    </location>
</feature>
<reference evidence="18 19" key="1">
    <citation type="submission" date="2024-11" db="EMBL/GenBank/DDBJ databases">
        <title>Adaptive evolution of stress response genes in parasites aligns with host niche diversity.</title>
        <authorList>
            <person name="Hahn C."/>
            <person name="Resl P."/>
        </authorList>
    </citation>
    <scope>NUCLEOTIDE SEQUENCE [LARGE SCALE GENOMIC DNA]</scope>
    <source>
        <strain evidence="18">EGGRZ-B1_66</strain>
        <tissue evidence="18">Body</tissue>
    </source>
</reference>
<proteinExistence type="predicted"/>
<evidence type="ECO:0000313" key="18">
    <source>
        <dbReference type="EMBL" id="KAL3312970.1"/>
    </source>
</evidence>
<dbReference type="InterPro" id="IPR006028">
    <property type="entry name" value="GABAA/Glycine_rcpt"/>
</dbReference>
<keyword evidence="19" id="KW-1185">Reference proteome</keyword>
<dbReference type="SUPFAM" id="SSF90112">
    <property type="entry name" value="Neurotransmitter-gated ion-channel transmembrane pore"/>
    <property type="match status" value="1"/>
</dbReference>
<keyword evidence="11" id="KW-0325">Glycoprotein</keyword>
<evidence type="ECO:0000256" key="15">
    <source>
        <dbReference type="ARBA" id="ARBA00034104"/>
    </source>
</evidence>
<keyword evidence="14" id="KW-0407">Ion channel</keyword>
<gene>
    <name evidence="18" type="primary">UNC-49</name>
    <name evidence="18" type="ORF">Ciccas_008432</name>
</gene>
<keyword evidence="13" id="KW-0628">Postsynaptic cell membrane</keyword>
<keyword evidence="1" id="KW-0813">Transport</keyword>
<evidence type="ECO:0000256" key="1">
    <source>
        <dbReference type="ARBA" id="ARBA00022448"/>
    </source>
</evidence>
<evidence type="ECO:0000256" key="12">
    <source>
        <dbReference type="ARBA" id="ARBA00023214"/>
    </source>
</evidence>
<keyword evidence="9" id="KW-1015">Disulfide bond</keyword>
<evidence type="ECO:0000256" key="3">
    <source>
        <dbReference type="ARBA" id="ARBA00022692"/>
    </source>
</evidence>
<dbReference type="Pfam" id="PF02932">
    <property type="entry name" value="Neur_chan_memb"/>
    <property type="match status" value="1"/>
</dbReference>
<dbReference type="GO" id="GO:0004888">
    <property type="term" value="F:transmembrane signaling receptor activity"/>
    <property type="evidence" value="ECO:0007669"/>
    <property type="project" value="UniProtKB-ARBA"/>
</dbReference>
<keyword evidence="5 16" id="KW-1133">Transmembrane helix</keyword>
<keyword evidence="6" id="KW-0770">Synapse</keyword>
<feature type="non-terminal residue" evidence="18">
    <location>
        <position position="232"/>
    </location>
</feature>
<dbReference type="InterPro" id="IPR006201">
    <property type="entry name" value="Neur_channel"/>
</dbReference>
<evidence type="ECO:0000256" key="4">
    <source>
        <dbReference type="ARBA" id="ARBA00022729"/>
    </source>
</evidence>
<evidence type="ECO:0000256" key="9">
    <source>
        <dbReference type="ARBA" id="ARBA00023157"/>
    </source>
</evidence>
<dbReference type="Proteomes" id="UP001626550">
    <property type="component" value="Unassembled WGS sequence"/>
</dbReference>
<comment type="subcellular location">
    <subcellularLocation>
        <location evidence="15">Postsynaptic cell membrane</location>
        <topology evidence="15">Multi-pass membrane protein</topology>
    </subcellularLocation>
</comment>
<keyword evidence="7" id="KW-0406">Ion transport</keyword>
<evidence type="ECO:0000256" key="6">
    <source>
        <dbReference type="ARBA" id="ARBA00023018"/>
    </source>
</evidence>
<keyword evidence="8 16" id="KW-0472">Membrane</keyword>
<sequence>MVTFLLFRSPGNYSRLVVSFIFRRSVGYYLIQIYLPSLLIVVISWISFWLRRDAVPARIALGITTVLTMTTLISSTNASLPKISYLKAIDVFLVTCFIMVFASLLEYAAVSYLSKKHDYLFLRHPQIHIDNYKPREGICSPNMNGTIAGRPRLETSFDNSRIWVNDSNPNAGTEENKDIWYKTTQNKSEHCAKVLPVEQKNGQQTKVSYFNEVDGKPIAEAEVCEQSTNQSP</sequence>
<evidence type="ECO:0000313" key="19">
    <source>
        <dbReference type="Proteomes" id="UP001626550"/>
    </source>
</evidence>
<dbReference type="GO" id="GO:0005254">
    <property type="term" value="F:chloride channel activity"/>
    <property type="evidence" value="ECO:0007669"/>
    <property type="project" value="UniProtKB-KW"/>
</dbReference>
<evidence type="ECO:0000256" key="8">
    <source>
        <dbReference type="ARBA" id="ARBA00023136"/>
    </source>
</evidence>